<keyword evidence="3" id="KW-1185">Reference proteome</keyword>
<gene>
    <name evidence="2" type="ORF">GCM10011588_19660</name>
</gene>
<comment type="caution">
    <text evidence="2">The sequence shown here is derived from an EMBL/GenBank/DDBJ whole genome shotgun (WGS) entry which is preliminary data.</text>
</comment>
<proteinExistence type="predicted"/>
<reference evidence="2" key="1">
    <citation type="journal article" date="2014" name="Int. J. Syst. Evol. Microbiol.">
        <title>Complete genome sequence of Corynebacterium casei LMG S-19264T (=DSM 44701T), isolated from a smear-ripened cheese.</title>
        <authorList>
            <consortium name="US DOE Joint Genome Institute (JGI-PGF)"/>
            <person name="Walter F."/>
            <person name="Albersmeier A."/>
            <person name="Kalinowski J."/>
            <person name="Ruckert C."/>
        </authorList>
    </citation>
    <scope>NUCLEOTIDE SEQUENCE</scope>
    <source>
        <strain evidence="2">CGMCC 4.3508</strain>
    </source>
</reference>
<dbReference type="Proteomes" id="UP000638263">
    <property type="component" value="Unassembled WGS sequence"/>
</dbReference>
<feature type="compositionally biased region" description="Basic and acidic residues" evidence="1">
    <location>
        <begin position="25"/>
        <end position="35"/>
    </location>
</feature>
<accession>A0A917RGB6</accession>
<evidence type="ECO:0000313" key="3">
    <source>
        <dbReference type="Proteomes" id="UP000638263"/>
    </source>
</evidence>
<feature type="region of interest" description="Disordered" evidence="1">
    <location>
        <begin position="25"/>
        <end position="50"/>
    </location>
</feature>
<reference evidence="2" key="2">
    <citation type="submission" date="2020-09" db="EMBL/GenBank/DDBJ databases">
        <authorList>
            <person name="Sun Q."/>
            <person name="Zhou Y."/>
        </authorList>
    </citation>
    <scope>NUCLEOTIDE SEQUENCE</scope>
    <source>
        <strain evidence="2">CGMCC 4.3508</strain>
    </source>
</reference>
<sequence>MDTVRERIDIEFAGIGTPRVQRAMERRHRDIERQAGPEVGGKGGTEIELS</sequence>
<evidence type="ECO:0000313" key="2">
    <source>
        <dbReference type="EMBL" id="GGL05180.1"/>
    </source>
</evidence>
<name>A0A917RGB6_9NOCA</name>
<dbReference type="EMBL" id="BMMH01000003">
    <property type="protein sequence ID" value="GGL05180.1"/>
    <property type="molecule type" value="Genomic_DNA"/>
</dbReference>
<protein>
    <submittedName>
        <fullName evidence="2">Uncharacterized protein</fullName>
    </submittedName>
</protein>
<organism evidence="2 3">
    <name type="scientific">Nocardia jinanensis</name>
    <dbReference type="NCBI Taxonomy" id="382504"/>
    <lineage>
        <taxon>Bacteria</taxon>
        <taxon>Bacillati</taxon>
        <taxon>Actinomycetota</taxon>
        <taxon>Actinomycetes</taxon>
        <taxon>Mycobacteriales</taxon>
        <taxon>Nocardiaceae</taxon>
        <taxon>Nocardia</taxon>
    </lineage>
</organism>
<dbReference type="AlphaFoldDB" id="A0A917RGB6"/>
<evidence type="ECO:0000256" key="1">
    <source>
        <dbReference type="SAM" id="MobiDB-lite"/>
    </source>
</evidence>